<name>A0A1J7JJS8_9PEZI</name>
<organism evidence="1 2">
    <name type="scientific">Coniochaeta ligniaria NRRL 30616</name>
    <dbReference type="NCBI Taxonomy" id="1408157"/>
    <lineage>
        <taxon>Eukaryota</taxon>
        <taxon>Fungi</taxon>
        <taxon>Dikarya</taxon>
        <taxon>Ascomycota</taxon>
        <taxon>Pezizomycotina</taxon>
        <taxon>Sordariomycetes</taxon>
        <taxon>Sordariomycetidae</taxon>
        <taxon>Coniochaetales</taxon>
        <taxon>Coniochaetaceae</taxon>
        <taxon>Coniochaeta</taxon>
    </lineage>
</organism>
<dbReference type="OrthoDB" id="6499973at2759"/>
<dbReference type="Proteomes" id="UP000182658">
    <property type="component" value="Unassembled WGS sequence"/>
</dbReference>
<gene>
    <name evidence="1" type="ORF">CONLIGDRAFT_454278</name>
</gene>
<dbReference type="AlphaFoldDB" id="A0A1J7JJS8"/>
<keyword evidence="2" id="KW-1185">Reference proteome</keyword>
<protein>
    <submittedName>
        <fullName evidence="1">Uncharacterized protein</fullName>
    </submittedName>
</protein>
<dbReference type="STRING" id="1408157.A0A1J7JJS8"/>
<proteinExistence type="predicted"/>
<accession>A0A1J7JJS8</accession>
<dbReference type="EMBL" id="KV875099">
    <property type="protein sequence ID" value="OIW27914.1"/>
    <property type="molecule type" value="Genomic_DNA"/>
</dbReference>
<evidence type="ECO:0000313" key="1">
    <source>
        <dbReference type="EMBL" id="OIW27914.1"/>
    </source>
</evidence>
<evidence type="ECO:0000313" key="2">
    <source>
        <dbReference type="Proteomes" id="UP000182658"/>
    </source>
</evidence>
<dbReference type="InParanoid" id="A0A1J7JJS8"/>
<reference evidence="1 2" key="1">
    <citation type="submission" date="2016-10" db="EMBL/GenBank/DDBJ databases">
        <title>Draft genome sequence of Coniochaeta ligniaria NRRL30616, a lignocellulolytic fungus for bioabatement of inhibitors in plant biomass hydrolysates.</title>
        <authorList>
            <consortium name="DOE Joint Genome Institute"/>
            <person name="Jimenez D.J."/>
            <person name="Hector R.E."/>
            <person name="Riley R."/>
            <person name="Sun H."/>
            <person name="Grigoriev I.V."/>
            <person name="Van Elsas J.D."/>
            <person name="Nichols N.N."/>
        </authorList>
    </citation>
    <scope>NUCLEOTIDE SEQUENCE [LARGE SCALE GENOMIC DNA]</scope>
    <source>
        <strain evidence="1 2">NRRL 30616</strain>
    </source>
</reference>
<sequence length="274" mass="32047">MPPPTFGPVPDHLWMKGPQYPKSAGDARFHLEQLQRQMWNAGPAGPRYGHGSWGYTVLRTVYTPESDALFTKVIDKIERCVYHSTHSERFPGFGPSCQERCITYAEQNDEISRRFYLDVIEDKANLEELDGPDHFMALYDYFRRWVVGVGESPDDADPFRKNPRLRHFLVIDAESLRSLSEIADEMPPLRCAADYQEKAASVRWGGQGWLWLLDATVMPKPELHEDRYRGWCRIGCRLLEHEWFEDLRKSEEDPYYVEREERPENSGVYYYTGL</sequence>